<dbReference type="GO" id="GO:0051123">
    <property type="term" value="P:RNA polymerase II preinitiation complex assembly"/>
    <property type="evidence" value="ECO:0007669"/>
    <property type="project" value="TreeGrafter"/>
</dbReference>
<dbReference type="GO" id="GO:0005669">
    <property type="term" value="C:transcription factor TFIID complex"/>
    <property type="evidence" value="ECO:0007669"/>
    <property type="project" value="InterPro"/>
</dbReference>
<dbReference type="AlphaFoldDB" id="A0A814T0G1"/>
<reference evidence="7" key="1">
    <citation type="submission" date="2021-02" db="EMBL/GenBank/DDBJ databases">
        <authorList>
            <person name="Nowell W R."/>
        </authorList>
    </citation>
    <scope>NUCLEOTIDE SEQUENCE</scope>
</reference>
<keyword evidence="4" id="KW-0804">Transcription</keyword>
<dbReference type="GO" id="GO:0003713">
    <property type="term" value="F:transcription coactivator activity"/>
    <property type="evidence" value="ECO:0007669"/>
    <property type="project" value="TreeGrafter"/>
</dbReference>
<evidence type="ECO:0000256" key="1">
    <source>
        <dbReference type="ARBA" id="ARBA00004123"/>
    </source>
</evidence>
<comment type="similarity">
    <text evidence="2">Belongs to the TAF6 family.</text>
</comment>
<evidence type="ECO:0000256" key="3">
    <source>
        <dbReference type="ARBA" id="ARBA00023015"/>
    </source>
</evidence>
<evidence type="ECO:0000259" key="6">
    <source>
        <dbReference type="Pfam" id="PF07571"/>
    </source>
</evidence>
<dbReference type="InterPro" id="IPR046344">
    <property type="entry name" value="TAF6_C_sf"/>
</dbReference>
<dbReference type="Proteomes" id="UP000663891">
    <property type="component" value="Unassembled WGS sequence"/>
</dbReference>
<dbReference type="InterPro" id="IPR037796">
    <property type="entry name" value="TAF6"/>
</dbReference>
<dbReference type="PANTHER" id="PTHR10221:SF9">
    <property type="entry name" value="TRANSCRIPTION INITIATION FACTOR TFIID SUBUNIT 6"/>
    <property type="match status" value="1"/>
</dbReference>
<name>A0A814T0G1_9BILA</name>
<dbReference type="InterPro" id="IPR011442">
    <property type="entry name" value="TAF6_C"/>
</dbReference>
<dbReference type="EMBL" id="CAJNON010000266">
    <property type="protein sequence ID" value="CAF1155386.1"/>
    <property type="molecule type" value="Genomic_DNA"/>
</dbReference>
<dbReference type="Pfam" id="PF07571">
    <property type="entry name" value="TAF6_C"/>
    <property type="match status" value="1"/>
</dbReference>
<dbReference type="GO" id="GO:0016251">
    <property type="term" value="F:RNA polymerase II general transcription initiation factor activity"/>
    <property type="evidence" value="ECO:0007669"/>
    <property type="project" value="InterPro"/>
</dbReference>
<gene>
    <name evidence="7" type="ORF">VCS650_LOCUS23048</name>
</gene>
<dbReference type="GO" id="GO:0046695">
    <property type="term" value="C:SLIK (SAGA-like) complex"/>
    <property type="evidence" value="ECO:0007669"/>
    <property type="project" value="InterPro"/>
</dbReference>
<evidence type="ECO:0000256" key="2">
    <source>
        <dbReference type="ARBA" id="ARBA00007688"/>
    </source>
</evidence>
<comment type="subcellular location">
    <subcellularLocation>
        <location evidence="1">Nucleus</location>
    </subcellularLocation>
</comment>
<organism evidence="7 8">
    <name type="scientific">Adineta steineri</name>
    <dbReference type="NCBI Taxonomy" id="433720"/>
    <lineage>
        <taxon>Eukaryota</taxon>
        <taxon>Metazoa</taxon>
        <taxon>Spiralia</taxon>
        <taxon>Gnathifera</taxon>
        <taxon>Rotifera</taxon>
        <taxon>Eurotatoria</taxon>
        <taxon>Bdelloidea</taxon>
        <taxon>Adinetida</taxon>
        <taxon>Adinetidae</taxon>
        <taxon>Adineta</taxon>
    </lineage>
</organism>
<dbReference type="OrthoDB" id="361039at2759"/>
<sequence>MIWLETLPDEWWNQYRSKLFSSQCIHELNSELLFIVRSLIIETRTYARACKRSHLLVNDFRYALDSRNIQQSVNLTQNDKNIISVSSIIDQTDQLLSKFNRLELTIHWLAIDGEQPIIPENPSPNFIEEKQHKINNRKIIPSQLVNASPLLQKLFELSTSIQTKDNQLEEHIHPLTKNNLITKPNYPINRSNINNPISSQSCLAHELSLEQQIYFKNLTESCFNETDKQQIDAFHCLSTDAALQPLVPRLLLFIAKGIETNIHLLDLSLILRCLLILKILTTNRFISFDKYLHSIIPSLLTCLICIFDMTKSNSTLLTINQNNYSSIWLMREQASDLISDFNNKYSTIPYLTERIVSIIKSTLINNDIIITFSIVYACTRTLLLIDVELYGSIIKDILRNYKKLESDFDLDSIEQQTIFNQKINELIQKYNLILEDIQLLF</sequence>
<evidence type="ECO:0000256" key="5">
    <source>
        <dbReference type="ARBA" id="ARBA00023242"/>
    </source>
</evidence>
<evidence type="ECO:0000313" key="8">
    <source>
        <dbReference type="Proteomes" id="UP000663891"/>
    </source>
</evidence>
<comment type="caution">
    <text evidence="7">The sequence shown here is derived from an EMBL/GenBank/DDBJ whole genome shotgun (WGS) entry which is preliminary data.</text>
</comment>
<protein>
    <recommendedName>
        <fullName evidence="6">TAF6 C-terminal HEAT repeat domain-containing protein</fullName>
    </recommendedName>
</protein>
<dbReference type="GO" id="GO:0000124">
    <property type="term" value="C:SAGA complex"/>
    <property type="evidence" value="ECO:0007669"/>
    <property type="project" value="InterPro"/>
</dbReference>
<evidence type="ECO:0000256" key="4">
    <source>
        <dbReference type="ARBA" id="ARBA00023163"/>
    </source>
</evidence>
<dbReference type="CDD" id="cd08050">
    <property type="entry name" value="TAF6C"/>
    <property type="match status" value="1"/>
</dbReference>
<keyword evidence="3" id="KW-0805">Transcription regulation</keyword>
<dbReference type="PANTHER" id="PTHR10221">
    <property type="entry name" value="TRANSCRIPTION INITIATION FACTOR TFIID SUBUNIT 6"/>
    <property type="match status" value="1"/>
</dbReference>
<evidence type="ECO:0000313" key="7">
    <source>
        <dbReference type="EMBL" id="CAF1155386.1"/>
    </source>
</evidence>
<accession>A0A814T0G1</accession>
<feature type="domain" description="TAF6 C-terminal HEAT repeat" evidence="6">
    <location>
        <begin position="204"/>
        <end position="382"/>
    </location>
</feature>
<proteinExistence type="inferred from homology"/>
<dbReference type="Gene3D" id="1.25.40.770">
    <property type="entry name" value="TAF6, C-terminal HEAT repeat domain"/>
    <property type="match status" value="1"/>
</dbReference>
<keyword evidence="5" id="KW-0539">Nucleus</keyword>